<feature type="domain" description="AMIN" evidence="3">
    <location>
        <begin position="45"/>
        <end position="121"/>
    </location>
</feature>
<feature type="region of interest" description="Disordered" evidence="1">
    <location>
        <begin position="143"/>
        <end position="163"/>
    </location>
</feature>
<dbReference type="InterPro" id="IPR021731">
    <property type="entry name" value="AMIN_dom"/>
</dbReference>
<protein>
    <submittedName>
        <fullName evidence="4">AMIN domain-containing protein</fullName>
    </submittedName>
</protein>
<name>A0A1I3PU24_9BACT</name>
<accession>A0A1I3PU24</accession>
<evidence type="ECO:0000256" key="2">
    <source>
        <dbReference type="SAM" id="SignalP"/>
    </source>
</evidence>
<evidence type="ECO:0000256" key="1">
    <source>
        <dbReference type="SAM" id="MobiDB-lite"/>
    </source>
</evidence>
<gene>
    <name evidence="4" type="ORF">SAMN04488082_102100</name>
</gene>
<evidence type="ECO:0000313" key="5">
    <source>
        <dbReference type="Proteomes" id="UP000198635"/>
    </source>
</evidence>
<reference evidence="5" key="1">
    <citation type="submission" date="2016-10" db="EMBL/GenBank/DDBJ databases">
        <authorList>
            <person name="Varghese N."/>
            <person name="Submissions S."/>
        </authorList>
    </citation>
    <scope>NUCLEOTIDE SEQUENCE [LARGE SCALE GENOMIC DNA]</scope>
    <source>
        <strain evidence="5">DSM 5918</strain>
    </source>
</reference>
<evidence type="ECO:0000259" key="3">
    <source>
        <dbReference type="Pfam" id="PF11741"/>
    </source>
</evidence>
<keyword evidence="2" id="KW-0732">Signal</keyword>
<feature type="chain" id="PRO_5011739142" evidence="2">
    <location>
        <begin position="31"/>
        <end position="610"/>
    </location>
</feature>
<feature type="compositionally biased region" description="Pro residues" evidence="1">
    <location>
        <begin position="145"/>
        <end position="161"/>
    </location>
</feature>
<feature type="signal peptide" evidence="2">
    <location>
        <begin position="1"/>
        <end position="30"/>
    </location>
</feature>
<dbReference type="EMBL" id="FORX01000002">
    <property type="protein sequence ID" value="SFJ24446.1"/>
    <property type="molecule type" value="Genomic_DNA"/>
</dbReference>
<dbReference type="InterPro" id="IPR010727">
    <property type="entry name" value="DUF1302"/>
</dbReference>
<dbReference type="Pfam" id="PF06980">
    <property type="entry name" value="DUF1302"/>
    <property type="match status" value="1"/>
</dbReference>
<organism evidence="4 5">
    <name type="scientific">Desulfomicrobium apsheronum</name>
    <dbReference type="NCBI Taxonomy" id="52560"/>
    <lineage>
        <taxon>Bacteria</taxon>
        <taxon>Pseudomonadati</taxon>
        <taxon>Thermodesulfobacteriota</taxon>
        <taxon>Desulfovibrionia</taxon>
        <taxon>Desulfovibrionales</taxon>
        <taxon>Desulfomicrobiaceae</taxon>
        <taxon>Desulfomicrobium</taxon>
    </lineage>
</organism>
<proteinExistence type="predicted"/>
<dbReference type="Pfam" id="PF11741">
    <property type="entry name" value="AMIN"/>
    <property type="match status" value="1"/>
</dbReference>
<dbReference type="AlphaFoldDB" id="A0A1I3PU24"/>
<dbReference type="Proteomes" id="UP000198635">
    <property type="component" value="Unassembled WGS sequence"/>
</dbReference>
<dbReference type="STRING" id="52560.SAMN04488082_102100"/>
<keyword evidence="5" id="KW-1185">Reference proteome</keyword>
<evidence type="ECO:0000313" key="4">
    <source>
        <dbReference type="EMBL" id="SFJ24446.1"/>
    </source>
</evidence>
<dbReference type="Gene3D" id="2.60.40.3500">
    <property type="match status" value="1"/>
</dbReference>
<sequence length="610" mass="68563">MKRQPESRLPNFLHAILLLLSLLLPFPALANEPVLVSTFDPSPKDASQTLVITLSAAPRNVHSFVLEDSKRLVIDITEARLLEPATNMPVQHPLVLRVRAAQFNPTTARVVLDLKQDVTHRIDTPASGTENAAHKIVVSLAPMNPAAPPQKPTHPTPPPQVVRPDIQKIHPAYTVALADTVGSAENKTLIFGESTAPSEDQEEPSPWGRLNFSGFLLAKIAQELHESGAPEQARNFRNTVRLEGKWTPPLPGNDPAAVPGASSTFILASLQSDYLWFGPEHSTDDYDLDLYEGYISHATPGWDLRLGRQIVRWGKTDQISPADNVNPQDMREFFVPELEDRKIPNWMARIRLFPGDFTLEGIFIPFFEENEFDFSGTTWALLGAQPTDLRIDESKPGKGLDNSDLGLRASTSLAGWDVALSYLHAIEKSPRLRFDPTNPAGPTLHADYHRQNIWAVEFETTADKFGFRGEGAYFDKQSIHTASLDSVAKPVLHYALGMDYLGEQDWYANVQLSHQHVFEYESRILLLRRDNFYLNGEINREFWRGNVMLRLRYALDLSDGGSFLTPEAILSYYENLELTLGANVFTGPEDTLFGRYRDNDQIFCKIKYYF</sequence>